<dbReference type="InterPro" id="IPR036457">
    <property type="entry name" value="PPM-type-like_dom_sf"/>
</dbReference>
<dbReference type="Gene3D" id="3.60.40.10">
    <property type="entry name" value="PPM-type phosphatase domain"/>
    <property type="match status" value="1"/>
</dbReference>
<comment type="caution">
    <text evidence="2">The sequence shown here is derived from an EMBL/GenBank/DDBJ whole genome shotgun (WGS) entry which is preliminary data.</text>
</comment>
<evidence type="ECO:0000259" key="1">
    <source>
        <dbReference type="PROSITE" id="PS51746"/>
    </source>
</evidence>
<gene>
    <name evidence="2" type="ORF">A2397_00655</name>
</gene>
<feature type="domain" description="PPM-type phosphatase" evidence="1">
    <location>
        <begin position="3"/>
        <end position="210"/>
    </location>
</feature>
<accession>A0A1F4ZSJ9</accession>
<protein>
    <recommendedName>
        <fullName evidence="1">PPM-type phosphatase domain-containing protein</fullName>
    </recommendedName>
</protein>
<dbReference type="EMBL" id="MEXR01000057">
    <property type="protein sequence ID" value="OGD08437.1"/>
    <property type="molecule type" value="Genomic_DNA"/>
</dbReference>
<reference evidence="2 3" key="1">
    <citation type="journal article" date="2016" name="Nat. Commun.">
        <title>Thousands of microbial genomes shed light on interconnected biogeochemical processes in an aquifer system.</title>
        <authorList>
            <person name="Anantharaman K."/>
            <person name="Brown C.T."/>
            <person name="Hug L.A."/>
            <person name="Sharon I."/>
            <person name="Castelle C.J."/>
            <person name="Probst A.J."/>
            <person name="Thomas B.C."/>
            <person name="Singh A."/>
            <person name="Wilkins M.J."/>
            <person name="Karaoz U."/>
            <person name="Brodie E.L."/>
            <person name="Williams K.H."/>
            <person name="Hubbard S.S."/>
            <person name="Banfield J.F."/>
        </authorList>
    </citation>
    <scope>NUCLEOTIDE SEQUENCE [LARGE SCALE GENOMIC DNA]</scope>
</reference>
<dbReference type="STRING" id="1797263.A2397_00655"/>
<sequence length="212" mass="23723">MVSLAAFTTPGLVKTVNEDALGIRFSPNEITVCICDGHWGQLAAQFACQTFLNRPFPSDKNRAIKILDSIQTRLFRLQDSPKPPETSVLAVKINLGFNTLHFVSYGDCRLMISRDHHPIFNLPTCPTWLGALSFKNLRHRIPVSQATQFGSVTLKKTDRVLLFTDGVDECVYETPTISNSWLASHTPDQILNRICRHGAQDNATFVNLQVLK</sequence>
<proteinExistence type="predicted"/>
<evidence type="ECO:0000313" key="2">
    <source>
        <dbReference type="EMBL" id="OGD08437.1"/>
    </source>
</evidence>
<name>A0A1F4ZSJ9_9BACT</name>
<dbReference type="PROSITE" id="PS51746">
    <property type="entry name" value="PPM_2"/>
    <property type="match status" value="1"/>
</dbReference>
<dbReference type="InterPro" id="IPR001932">
    <property type="entry name" value="PPM-type_phosphatase-like_dom"/>
</dbReference>
<dbReference type="Proteomes" id="UP000176424">
    <property type="component" value="Unassembled WGS sequence"/>
</dbReference>
<dbReference type="AlphaFoldDB" id="A0A1F4ZSJ9"/>
<dbReference type="SUPFAM" id="SSF81606">
    <property type="entry name" value="PP2C-like"/>
    <property type="match status" value="1"/>
</dbReference>
<evidence type="ECO:0000313" key="3">
    <source>
        <dbReference type="Proteomes" id="UP000176424"/>
    </source>
</evidence>
<organism evidence="2 3">
    <name type="scientific">Candidatus Amesbacteria bacterium RIFOXYB1_FULL_44_23</name>
    <dbReference type="NCBI Taxonomy" id="1797263"/>
    <lineage>
        <taxon>Bacteria</taxon>
        <taxon>Candidatus Amesiibacteriota</taxon>
    </lineage>
</organism>